<dbReference type="PANTHER" id="PTHR45763:SF28">
    <property type="entry name" value="ALPHA_BETA-HYDROLASES SUPERFAMILY PROTEIN"/>
    <property type="match status" value="1"/>
</dbReference>
<dbReference type="STRING" id="3818.A0A445BXF5"/>
<name>A0A445BXF5_ARAHY</name>
<dbReference type="Proteomes" id="UP000289738">
    <property type="component" value="Chromosome A08"/>
</dbReference>
<evidence type="ECO:0000313" key="2">
    <source>
        <dbReference type="Proteomes" id="UP000289738"/>
    </source>
</evidence>
<protein>
    <submittedName>
        <fullName evidence="1">Uncharacterized protein</fullName>
    </submittedName>
</protein>
<dbReference type="EMBL" id="SDMP01000008">
    <property type="protein sequence ID" value="RYR43238.1"/>
    <property type="molecule type" value="Genomic_DNA"/>
</dbReference>
<reference evidence="1 2" key="1">
    <citation type="submission" date="2019-01" db="EMBL/GenBank/DDBJ databases">
        <title>Sequencing of cultivated peanut Arachis hypogaea provides insights into genome evolution and oil improvement.</title>
        <authorList>
            <person name="Chen X."/>
        </authorList>
    </citation>
    <scope>NUCLEOTIDE SEQUENCE [LARGE SCALE GENOMIC DNA]</scope>
    <source>
        <strain evidence="2">cv. Fuhuasheng</strain>
        <tissue evidence="1">Leaves</tissue>
    </source>
</reference>
<organism evidence="1 2">
    <name type="scientific">Arachis hypogaea</name>
    <name type="common">Peanut</name>
    <dbReference type="NCBI Taxonomy" id="3818"/>
    <lineage>
        <taxon>Eukaryota</taxon>
        <taxon>Viridiplantae</taxon>
        <taxon>Streptophyta</taxon>
        <taxon>Embryophyta</taxon>
        <taxon>Tracheophyta</taxon>
        <taxon>Spermatophyta</taxon>
        <taxon>Magnoliopsida</taxon>
        <taxon>eudicotyledons</taxon>
        <taxon>Gunneridae</taxon>
        <taxon>Pentapetalae</taxon>
        <taxon>rosids</taxon>
        <taxon>fabids</taxon>
        <taxon>Fabales</taxon>
        <taxon>Fabaceae</taxon>
        <taxon>Papilionoideae</taxon>
        <taxon>50 kb inversion clade</taxon>
        <taxon>dalbergioids sensu lato</taxon>
        <taxon>Dalbergieae</taxon>
        <taxon>Pterocarpus clade</taxon>
        <taxon>Arachis</taxon>
    </lineage>
</organism>
<sequence>MEDHRHRRQPLLPLPSSAPGASMKLLDFSISSKFLRLCFAKNFAVEGHASFCAGATEGDDLVTPQSIGEDAVDGEKSSAAATLAAAAAAGRMKKPSVKSKSGPKPAWWKLLSQCSQVWFVAVNWMINLLQAIMKTPHCMCWNAAFFNTRDIVILKIIPGFPILTKEKLREQVVFDTLLSDWIVAFGNREFDPLKLSNPFGHNTSKVHVWQGYEVKVVPSQIQRFVSRNMP</sequence>
<evidence type="ECO:0000313" key="1">
    <source>
        <dbReference type="EMBL" id="RYR43238.1"/>
    </source>
</evidence>
<gene>
    <name evidence="1" type="ORF">Ahy_A08g039662</name>
</gene>
<proteinExistence type="predicted"/>
<dbReference type="AlphaFoldDB" id="A0A445BXF5"/>
<dbReference type="PANTHER" id="PTHR45763">
    <property type="entry name" value="HYDROLASE, ALPHA/BETA FOLD FAMILY PROTEIN, EXPRESSED-RELATED"/>
    <property type="match status" value="1"/>
</dbReference>
<keyword evidence="2" id="KW-1185">Reference proteome</keyword>
<accession>A0A445BXF5</accession>
<comment type="caution">
    <text evidence="1">The sequence shown here is derived from an EMBL/GenBank/DDBJ whole genome shotgun (WGS) entry which is preliminary data.</text>
</comment>